<dbReference type="RefSeq" id="WP_133740052.1">
    <property type="nucleotide sequence ID" value="NZ_SNYN01000001.1"/>
</dbReference>
<dbReference type="AlphaFoldDB" id="A0A4R6V8S8"/>
<dbReference type="OrthoDB" id="3511915at2"/>
<proteinExistence type="predicted"/>
<organism evidence="1 2">
    <name type="scientific">Actinorugispora endophytica</name>
    <dbReference type="NCBI Taxonomy" id="1605990"/>
    <lineage>
        <taxon>Bacteria</taxon>
        <taxon>Bacillati</taxon>
        <taxon>Actinomycetota</taxon>
        <taxon>Actinomycetes</taxon>
        <taxon>Streptosporangiales</taxon>
        <taxon>Nocardiopsidaceae</taxon>
        <taxon>Actinorugispora</taxon>
    </lineage>
</organism>
<evidence type="ECO:0000313" key="2">
    <source>
        <dbReference type="Proteomes" id="UP000295281"/>
    </source>
</evidence>
<name>A0A4R6V8S8_9ACTN</name>
<accession>A0A4R6V8S8</accession>
<gene>
    <name evidence="1" type="ORF">EV190_101891</name>
</gene>
<dbReference type="Proteomes" id="UP000295281">
    <property type="component" value="Unassembled WGS sequence"/>
</dbReference>
<dbReference type="EMBL" id="SNYN01000001">
    <property type="protein sequence ID" value="TDQ55559.1"/>
    <property type="molecule type" value="Genomic_DNA"/>
</dbReference>
<comment type="caution">
    <text evidence="1">The sequence shown here is derived from an EMBL/GenBank/DDBJ whole genome shotgun (WGS) entry which is preliminary data.</text>
</comment>
<evidence type="ECO:0000313" key="1">
    <source>
        <dbReference type="EMBL" id="TDQ55559.1"/>
    </source>
</evidence>
<reference evidence="1 2" key="1">
    <citation type="submission" date="2019-03" db="EMBL/GenBank/DDBJ databases">
        <title>Genomic Encyclopedia of Type Strains, Phase IV (KMG-IV): sequencing the most valuable type-strain genomes for metagenomic binning, comparative biology and taxonomic classification.</title>
        <authorList>
            <person name="Goeker M."/>
        </authorList>
    </citation>
    <scope>NUCLEOTIDE SEQUENCE [LARGE SCALE GENOMIC DNA]</scope>
    <source>
        <strain evidence="1 2">DSM 46770</strain>
    </source>
</reference>
<protein>
    <submittedName>
        <fullName evidence="1">Uncharacterized protein</fullName>
    </submittedName>
</protein>
<sequence length="343" mass="36760">MNNKAASAPAPHRTDHLVAAAAWVETPLQLLSVLEAHHTGGFARHTRVLPRSGSGALDATVAAVTAAGLPDGVDVLPSGTTPTLYRENTDTWFVGDAFSGQVQRALLRGGVREYVVVDDGLATVHLLRLLTRRVAVPLERARVRSTPARLALGLATAVRLRAAARAGRLTVFTVLPLPDGLRRDAAAVGIRVVEHDFAWLRALPGAAAPAENRVVLGSAMVRDGLLHAGPYLDWVLGHASDEPVVYYPHRREDARTLEPLNADPRIRVASHGLPAELGLRGLRDRHRVVSLPSTAVTSLRVLLGRHGVAVEAAEVPESWWTGQAAPGLRAHLSIFVTDEKDSR</sequence>
<keyword evidence="2" id="KW-1185">Reference proteome</keyword>